<dbReference type="SUPFAM" id="SSF64484">
    <property type="entry name" value="beta and beta-prime subunits of DNA dependent RNA-polymerase"/>
    <property type="match status" value="1"/>
</dbReference>
<sequence length="84" mass="9373">MKFGMGTLDNMNHLKNKRIHSVENILQDQLGLALVHLENIVRGTICGAIRPKLIHTPRNLAPLTPLTTTCESFFGLQPLSRVLD</sequence>
<dbReference type="AlphaFoldDB" id="A0A6A4Q9R4"/>
<keyword evidence="1" id="KW-0240">DNA-directed RNA polymerase</keyword>
<dbReference type="OrthoDB" id="1927092at2759"/>
<evidence type="ECO:0000313" key="1">
    <source>
        <dbReference type="EMBL" id="KAE9610955.1"/>
    </source>
</evidence>
<keyword evidence="2" id="KW-1185">Reference proteome</keyword>
<dbReference type="GO" id="GO:0000428">
    <property type="term" value="C:DNA-directed RNA polymerase complex"/>
    <property type="evidence" value="ECO:0007669"/>
    <property type="project" value="UniProtKB-KW"/>
</dbReference>
<proteinExistence type="predicted"/>
<reference evidence="2" key="1">
    <citation type="journal article" date="2020" name="Nat. Commun.">
        <title>Genome sequence of the cluster root forming white lupin.</title>
        <authorList>
            <person name="Hufnagel B."/>
            <person name="Marques A."/>
            <person name="Soriano A."/>
            <person name="Marques L."/>
            <person name="Divol F."/>
            <person name="Doumas P."/>
            <person name="Sallet E."/>
            <person name="Mancinotti D."/>
            <person name="Carrere S."/>
            <person name="Marande W."/>
            <person name="Arribat S."/>
            <person name="Keller J."/>
            <person name="Huneau C."/>
            <person name="Blein T."/>
            <person name="Aime D."/>
            <person name="Laguerre M."/>
            <person name="Taylor J."/>
            <person name="Schubert V."/>
            <person name="Nelson M."/>
            <person name="Geu-Flores F."/>
            <person name="Crespi M."/>
            <person name="Gallardo-Guerrero K."/>
            <person name="Delaux P.-M."/>
            <person name="Salse J."/>
            <person name="Berges H."/>
            <person name="Guyot R."/>
            <person name="Gouzy J."/>
            <person name="Peret B."/>
        </authorList>
    </citation>
    <scope>NUCLEOTIDE SEQUENCE [LARGE SCALE GENOMIC DNA]</scope>
    <source>
        <strain evidence="2">cv. Amiga</strain>
    </source>
</reference>
<gene>
    <name evidence="1" type="ORF">Lalb_Chr07g0192511</name>
</gene>
<dbReference type="Proteomes" id="UP000447434">
    <property type="component" value="Chromosome 7"/>
</dbReference>
<protein>
    <submittedName>
        <fullName evidence="1">Putative DNA-directed RNA polymerase</fullName>
    </submittedName>
</protein>
<dbReference type="EMBL" id="WOCE01000007">
    <property type="protein sequence ID" value="KAE9610955.1"/>
    <property type="molecule type" value="Genomic_DNA"/>
</dbReference>
<organism evidence="1 2">
    <name type="scientific">Lupinus albus</name>
    <name type="common">White lupine</name>
    <name type="synonym">Lupinus termis</name>
    <dbReference type="NCBI Taxonomy" id="3870"/>
    <lineage>
        <taxon>Eukaryota</taxon>
        <taxon>Viridiplantae</taxon>
        <taxon>Streptophyta</taxon>
        <taxon>Embryophyta</taxon>
        <taxon>Tracheophyta</taxon>
        <taxon>Spermatophyta</taxon>
        <taxon>Magnoliopsida</taxon>
        <taxon>eudicotyledons</taxon>
        <taxon>Gunneridae</taxon>
        <taxon>Pentapetalae</taxon>
        <taxon>rosids</taxon>
        <taxon>fabids</taxon>
        <taxon>Fabales</taxon>
        <taxon>Fabaceae</taxon>
        <taxon>Papilionoideae</taxon>
        <taxon>50 kb inversion clade</taxon>
        <taxon>genistoids sensu lato</taxon>
        <taxon>core genistoids</taxon>
        <taxon>Genisteae</taxon>
        <taxon>Lupinus</taxon>
    </lineage>
</organism>
<name>A0A6A4Q9R4_LUPAL</name>
<keyword evidence="1" id="KW-0804">Transcription</keyword>
<accession>A0A6A4Q9R4</accession>
<comment type="caution">
    <text evidence="1">The sequence shown here is derived from an EMBL/GenBank/DDBJ whole genome shotgun (WGS) entry which is preliminary data.</text>
</comment>
<evidence type="ECO:0000313" key="2">
    <source>
        <dbReference type="Proteomes" id="UP000447434"/>
    </source>
</evidence>
<dbReference type="Gene3D" id="3.90.1100.10">
    <property type="match status" value="1"/>
</dbReference>